<name>A0A6I6JQL2_9BACT</name>
<evidence type="ECO:0000313" key="3">
    <source>
        <dbReference type="Proteomes" id="UP000428260"/>
    </source>
</evidence>
<dbReference type="Pfam" id="PF00027">
    <property type="entry name" value="cNMP_binding"/>
    <property type="match status" value="1"/>
</dbReference>
<dbReference type="InterPro" id="IPR000595">
    <property type="entry name" value="cNMP-bd_dom"/>
</dbReference>
<organism evidence="2 3">
    <name type="scientific">Maribellus comscasis</name>
    <dbReference type="NCBI Taxonomy" id="2681766"/>
    <lineage>
        <taxon>Bacteria</taxon>
        <taxon>Pseudomonadati</taxon>
        <taxon>Bacteroidota</taxon>
        <taxon>Bacteroidia</taxon>
        <taxon>Marinilabiliales</taxon>
        <taxon>Prolixibacteraceae</taxon>
        <taxon>Maribellus</taxon>
    </lineage>
</organism>
<accession>A0A6I6JQL2</accession>
<proteinExistence type="predicted"/>
<dbReference type="SUPFAM" id="SSF51206">
    <property type="entry name" value="cAMP-binding domain-like"/>
    <property type="match status" value="1"/>
</dbReference>
<dbReference type="CDD" id="cd00038">
    <property type="entry name" value="CAP_ED"/>
    <property type="match status" value="1"/>
</dbReference>
<keyword evidence="3" id="KW-1185">Reference proteome</keyword>
<dbReference type="KEGG" id="mcos:GM418_02185"/>
<dbReference type="InterPro" id="IPR018490">
    <property type="entry name" value="cNMP-bd_dom_sf"/>
</dbReference>
<evidence type="ECO:0000259" key="1">
    <source>
        <dbReference type="Pfam" id="PF00027"/>
    </source>
</evidence>
<dbReference type="Proteomes" id="UP000428260">
    <property type="component" value="Chromosome"/>
</dbReference>
<evidence type="ECO:0000313" key="2">
    <source>
        <dbReference type="EMBL" id="QGY42502.1"/>
    </source>
</evidence>
<protein>
    <submittedName>
        <fullName evidence="2">Cyclic nucleotide-binding domain-containing protein</fullName>
    </submittedName>
</protein>
<dbReference type="InterPro" id="IPR014710">
    <property type="entry name" value="RmlC-like_jellyroll"/>
</dbReference>
<gene>
    <name evidence="2" type="ORF">GM418_02185</name>
</gene>
<dbReference type="EMBL" id="CP046401">
    <property type="protein sequence ID" value="QGY42502.1"/>
    <property type="molecule type" value="Genomic_DNA"/>
</dbReference>
<reference evidence="2 3" key="1">
    <citation type="submission" date="2019-11" db="EMBL/GenBank/DDBJ databases">
        <authorList>
            <person name="Zheng R.K."/>
            <person name="Sun C.M."/>
        </authorList>
    </citation>
    <scope>NUCLEOTIDE SEQUENCE [LARGE SCALE GENOMIC DNA]</scope>
    <source>
        <strain evidence="2 3">WC007</strain>
    </source>
</reference>
<sequence>MKKALNEYIKQYVHLSKNETEAIEKILTHKKIHKKELVAETGKACTKVLFIEKGYFRFFHLDTNGNEITSDFYFAPSFITSYTSFITGEPSFVNVQAMVDMEVLEFQRSELYELYSLYPAIERLGRLIAEEVAITSERHLFLLLNQTAEIRYKTLLKKNPEYVNTIPLQYIASYLGITKETLSRMRKSIR</sequence>
<dbReference type="AlphaFoldDB" id="A0A6I6JQL2"/>
<feature type="domain" description="Cyclic nucleotide-binding" evidence="1">
    <location>
        <begin position="30"/>
        <end position="116"/>
    </location>
</feature>
<dbReference type="Gene3D" id="2.60.120.10">
    <property type="entry name" value="Jelly Rolls"/>
    <property type="match status" value="1"/>
</dbReference>
<dbReference type="RefSeq" id="WP_158862702.1">
    <property type="nucleotide sequence ID" value="NZ_CP046401.1"/>
</dbReference>